<evidence type="ECO:0000256" key="4">
    <source>
        <dbReference type="ARBA" id="ARBA00022664"/>
    </source>
</evidence>
<evidence type="ECO:0000313" key="10">
    <source>
        <dbReference type="EMBL" id="CAB0039460.1"/>
    </source>
</evidence>
<comment type="subcellular location">
    <subcellularLocation>
        <location evidence="1">Nucleus</location>
    </subcellularLocation>
</comment>
<dbReference type="Pfam" id="PF05700">
    <property type="entry name" value="BCAS2"/>
    <property type="match status" value="1"/>
</dbReference>
<proteinExistence type="inferred from homology"/>
<keyword evidence="7" id="KW-0539">Nucleus</keyword>
<dbReference type="OrthoDB" id="205794at2759"/>
<dbReference type="PANTHER" id="PTHR13296">
    <property type="entry name" value="BCAS2 PROTEIN"/>
    <property type="match status" value="1"/>
</dbReference>
<dbReference type="GO" id="GO:0008380">
    <property type="term" value="P:RNA splicing"/>
    <property type="evidence" value="ECO:0007669"/>
    <property type="project" value="UniProtKB-KW"/>
</dbReference>
<keyword evidence="4" id="KW-0507">mRNA processing</keyword>
<reference evidence="10 11" key="1">
    <citation type="submission" date="2020-02" db="EMBL/GenBank/DDBJ databases">
        <authorList>
            <person name="Ferguson B K."/>
        </authorList>
    </citation>
    <scope>NUCLEOTIDE SEQUENCE [LARGE SCALE GENOMIC DNA]</scope>
</reference>
<accession>A0A6H5IMC5</accession>
<feature type="coiled-coil region" evidence="8">
    <location>
        <begin position="136"/>
        <end position="163"/>
    </location>
</feature>
<evidence type="ECO:0000256" key="7">
    <source>
        <dbReference type="ARBA" id="ARBA00023242"/>
    </source>
</evidence>
<dbReference type="GO" id="GO:0006397">
    <property type="term" value="P:mRNA processing"/>
    <property type="evidence" value="ECO:0007669"/>
    <property type="project" value="UniProtKB-KW"/>
</dbReference>
<dbReference type="PANTHER" id="PTHR13296:SF0">
    <property type="entry name" value="PRE-MRNA-SPLICING FACTOR SPF27"/>
    <property type="match status" value="1"/>
</dbReference>
<dbReference type="AlphaFoldDB" id="A0A6H5IMC5"/>
<comment type="similarity">
    <text evidence="2">Belongs to the SPF27 family.</text>
</comment>
<evidence type="ECO:0000256" key="5">
    <source>
        <dbReference type="ARBA" id="ARBA00022728"/>
    </source>
</evidence>
<feature type="compositionally biased region" description="Acidic residues" evidence="9">
    <location>
        <begin position="308"/>
        <end position="317"/>
    </location>
</feature>
<keyword evidence="6" id="KW-0508">mRNA splicing</keyword>
<keyword evidence="8" id="KW-0175">Coiled coil</keyword>
<evidence type="ECO:0000256" key="3">
    <source>
        <dbReference type="ARBA" id="ARBA00014158"/>
    </source>
</evidence>
<protein>
    <recommendedName>
        <fullName evidence="3">Pre-mRNA-splicing factor SPF27</fullName>
    </recommendedName>
</protein>
<evidence type="ECO:0000313" key="11">
    <source>
        <dbReference type="Proteomes" id="UP000479190"/>
    </source>
</evidence>
<evidence type="ECO:0000256" key="2">
    <source>
        <dbReference type="ARBA" id="ARBA00010788"/>
    </source>
</evidence>
<gene>
    <name evidence="10" type="ORF">TBRA_LOCUS11201</name>
</gene>
<evidence type="ECO:0000256" key="1">
    <source>
        <dbReference type="ARBA" id="ARBA00004123"/>
    </source>
</evidence>
<feature type="compositionally biased region" description="Basic and acidic residues" evidence="9">
    <location>
        <begin position="274"/>
        <end position="284"/>
    </location>
</feature>
<feature type="compositionally biased region" description="Polar residues" evidence="9">
    <location>
        <begin position="484"/>
        <end position="493"/>
    </location>
</feature>
<keyword evidence="11" id="KW-1185">Reference proteome</keyword>
<dbReference type="Proteomes" id="UP000479190">
    <property type="component" value="Unassembled WGS sequence"/>
</dbReference>
<name>A0A6H5IMC5_9HYME</name>
<sequence length="519" mass="60235">MTTNEVIVDALPYIDQGYDDPGIREAAVAMVEEEIRRFRPTKNYLENVFSSSAQSLSFETDILKHEFERLQNRQSMEVINMKRYELPPPTSGKLHDATAWLESVDNSNAQLEHQATRITNLELMLQYGCCAWKAHLKVLAKSVADAQKQLADIKKNIQEINWQRKSNQTQGGEKLKALDAEWVGLVSKNYEIEKTCVYLENKINEYEMYNGGRGRAQETPEQVQGVRQDKLRSDRSVRRLLRGSGDRLQLRVQRTQILHARGYEEPSECPEVDPGNRRERDRRFRAGKKLPVKRPRRRQRQASTCSETEQEPEEQEELQQSRVFRDQKIVCRRNTSLSLMEDEAMSGDDEQLELKAIKRYVSFKLLFKVLVQHIDSFASLMLRYILHTEQLDPNIKFVLRRNNSKYIYWNIVPMDDIVVSCGILTSALHGIFQRSQDQAFRQEIMSLLDIERPSLFKQTVGCMLLAKANQNYDPSIFEAPRPPTSSDQLQPSESDVRTREQTDDDDQAPAKRMRFDALD</sequence>
<evidence type="ECO:0000256" key="8">
    <source>
        <dbReference type="SAM" id="Coils"/>
    </source>
</evidence>
<dbReference type="EMBL" id="CADCXV010000962">
    <property type="protein sequence ID" value="CAB0039460.1"/>
    <property type="molecule type" value="Genomic_DNA"/>
</dbReference>
<dbReference type="GO" id="GO:0071013">
    <property type="term" value="C:catalytic step 2 spliceosome"/>
    <property type="evidence" value="ECO:0007669"/>
    <property type="project" value="TreeGrafter"/>
</dbReference>
<feature type="region of interest" description="Disordered" evidence="9">
    <location>
        <begin position="475"/>
        <end position="519"/>
    </location>
</feature>
<organism evidence="10 11">
    <name type="scientific">Trichogramma brassicae</name>
    <dbReference type="NCBI Taxonomy" id="86971"/>
    <lineage>
        <taxon>Eukaryota</taxon>
        <taxon>Metazoa</taxon>
        <taxon>Ecdysozoa</taxon>
        <taxon>Arthropoda</taxon>
        <taxon>Hexapoda</taxon>
        <taxon>Insecta</taxon>
        <taxon>Pterygota</taxon>
        <taxon>Neoptera</taxon>
        <taxon>Endopterygota</taxon>
        <taxon>Hymenoptera</taxon>
        <taxon>Apocrita</taxon>
        <taxon>Proctotrupomorpha</taxon>
        <taxon>Chalcidoidea</taxon>
        <taxon>Trichogrammatidae</taxon>
        <taxon>Trichogramma</taxon>
    </lineage>
</organism>
<evidence type="ECO:0000256" key="6">
    <source>
        <dbReference type="ARBA" id="ARBA00023187"/>
    </source>
</evidence>
<feature type="region of interest" description="Disordered" evidence="9">
    <location>
        <begin position="259"/>
        <end position="320"/>
    </location>
</feature>
<dbReference type="GO" id="GO:0071011">
    <property type="term" value="C:precatalytic spliceosome"/>
    <property type="evidence" value="ECO:0007669"/>
    <property type="project" value="TreeGrafter"/>
</dbReference>
<evidence type="ECO:0000256" key="9">
    <source>
        <dbReference type="SAM" id="MobiDB-lite"/>
    </source>
</evidence>
<dbReference type="InterPro" id="IPR008409">
    <property type="entry name" value="SPF27"/>
</dbReference>
<keyword evidence="5" id="KW-0747">Spliceosome</keyword>
<feature type="compositionally biased region" description="Basic residues" evidence="9">
    <location>
        <begin position="285"/>
        <end position="300"/>
    </location>
</feature>
<dbReference type="GO" id="GO:0000974">
    <property type="term" value="C:Prp19 complex"/>
    <property type="evidence" value="ECO:0007669"/>
    <property type="project" value="TreeGrafter"/>
</dbReference>